<comment type="caution">
    <text evidence="5">The sequence shown here is derived from an EMBL/GenBank/DDBJ whole genome shotgun (WGS) entry which is preliminary data.</text>
</comment>
<protein>
    <submittedName>
        <fullName evidence="5">Protease Do-like 10, mitochondrial</fullName>
    </submittedName>
</protein>
<name>A0A438FCI4_VITVI</name>
<dbReference type="PANTHER" id="PTHR45980:SF9">
    <property type="entry name" value="PROTEASE DO-LIKE 10, MITOCHONDRIAL-RELATED"/>
    <property type="match status" value="1"/>
</dbReference>
<dbReference type="GO" id="GO:0006508">
    <property type="term" value="P:proteolysis"/>
    <property type="evidence" value="ECO:0007669"/>
    <property type="project" value="UniProtKB-KW"/>
</dbReference>
<organism evidence="5 6">
    <name type="scientific">Vitis vinifera</name>
    <name type="common">Grape</name>
    <dbReference type="NCBI Taxonomy" id="29760"/>
    <lineage>
        <taxon>Eukaryota</taxon>
        <taxon>Viridiplantae</taxon>
        <taxon>Streptophyta</taxon>
        <taxon>Embryophyta</taxon>
        <taxon>Tracheophyta</taxon>
        <taxon>Spermatophyta</taxon>
        <taxon>Magnoliopsida</taxon>
        <taxon>eudicotyledons</taxon>
        <taxon>Gunneridae</taxon>
        <taxon>Pentapetalae</taxon>
        <taxon>rosids</taxon>
        <taxon>Vitales</taxon>
        <taxon>Vitaceae</taxon>
        <taxon>Viteae</taxon>
        <taxon>Vitis</taxon>
    </lineage>
</organism>
<evidence type="ECO:0000313" key="5">
    <source>
        <dbReference type="EMBL" id="RVW57673.1"/>
    </source>
</evidence>
<dbReference type="Proteomes" id="UP000288805">
    <property type="component" value="Unassembled WGS sequence"/>
</dbReference>
<dbReference type="InterPro" id="IPR041517">
    <property type="entry name" value="DEGP_PDZ"/>
</dbReference>
<dbReference type="PANTHER" id="PTHR45980">
    <property type="match status" value="1"/>
</dbReference>
<keyword evidence="2" id="KW-0378">Hydrolase</keyword>
<sequence length="130" mass="15027">MISMRGMNALQTYSCLDKHSEGNQQPDPHYKLSSPRIKTVEEDRHLFDLKVKKVNGVEIKNLKHFSQLVENCSMESLRFDLDDERVIVLNYRLAKIATSRILKRHRIPSAMSRDLIQKQNSSEAELACLS</sequence>
<evidence type="ECO:0000313" key="6">
    <source>
        <dbReference type="Proteomes" id="UP000288805"/>
    </source>
</evidence>
<dbReference type="InterPro" id="IPR046449">
    <property type="entry name" value="DEGP_PDZ_sf"/>
</dbReference>
<feature type="domain" description="Protease Do-like PDZ" evidence="4">
    <location>
        <begin position="46"/>
        <end position="114"/>
    </location>
</feature>
<dbReference type="EMBL" id="QGNW01001048">
    <property type="protein sequence ID" value="RVW57673.1"/>
    <property type="molecule type" value="Genomic_DNA"/>
</dbReference>
<reference evidence="5 6" key="1">
    <citation type="journal article" date="2018" name="PLoS Genet.">
        <title>Population sequencing reveals clonal diversity and ancestral inbreeding in the grapevine cultivar Chardonnay.</title>
        <authorList>
            <person name="Roach M.J."/>
            <person name="Johnson D.L."/>
            <person name="Bohlmann J."/>
            <person name="van Vuuren H.J."/>
            <person name="Jones S.J."/>
            <person name="Pretorius I.S."/>
            <person name="Schmidt S.A."/>
            <person name="Borneman A.R."/>
        </authorList>
    </citation>
    <scope>NUCLEOTIDE SEQUENCE [LARGE SCALE GENOMIC DNA]</scope>
    <source>
        <strain evidence="6">cv. Chardonnay</strain>
        <tissue evidence="5">Leaf</tissue>
    </source>
</reference>
<accession>A0A438FCI4</accession>
<dbReference type="GO" id="GO:0008236">
    <property type="term" value="F:serine-type peptidase activity"/>
    <property type="evidence" value="ECO:0007669"/>
    <property type="project" value="UniProtKB-KW"/>
</dbReference>
<keyword evidence="1 5" id="KW-0645">Protease</keyword>
<dbReference type="Pfam" id="PF17815">
    <property type="entry name" value="PDZ_3"/>
    <property type="match status" value="1"/>
</dbReference>
<evidence type="ECO:0000256" key="1">
    <source>
        <dbReference type="ARBA" id="ARBA00022670"/>
    </source>
</evidence>
<keyword evidence="3" id="KW-0720">Serine protease</keyword>
<gene>
    <name evidence="5" type="primary">DEGP10_2</name>
    <name evidence="5" type="ORF">CK203_096254</name>
</gene>
<dbReference type="Gene3D" id="3.20.190.20">
    <property type="match status" value="1"/>
</dbReference>
<proteinExistence type="predicted"/>
<dbReference type="AlphaFoldDB" id="A0A438FCI4"/>
<evidence type="ECO:0000256" key="3">
    <source>
        <dbReference type="ARBA" id="ARBA00022825"/>
    </source>
</evidence>
<evidence type="ECO:0000256" key="2">
    <source>
        <dbReference type="ARBA" id="ARBA00022801"/>
    </source>
</evidence>
<evidence type="ECO:0000259" key="4">
    <source>
        <dbReference type="Pfam" id="PF17815"/>
    </source>
</evidence>